<evidence type="ECO:0000259" key="1">
    <source>
        <dbReference type="Pfam" id="PF06985"/>
    </source>
</evidence>
<dbReference type="EMBL" id="MU003703">
    <property type="protein sequence ID" value="KAF2808193.1"/>
    <property type="molecule type" value="Genomic_DNA"/>
</dbReference>
<dbReference type="PANTHER" id="PTHR33112:SF9">
    <property type="entry name" value="HETEROKARYON INCOMPATIBILITY DOMAIN-CONTAINING PROTEIN"/>
    <property type="match status" value="1"/>
</dbReference>
<evidence type="ECO:0000313" key="3">
    <source>
        <dbReference type="Proteomes" id="UP000504636"/>
    </source>
</evidence>
<dbReference type="RefSeq" id="XP_033575157.1">
    <property type="nucleotide sequence ID" value="XM_033716878.1"/>
</dbReference>
<organism evidence="2">
    <name type="scientific">Mytilinidion resinicola</name>
    <dbReference type="NCBI Taxonomy" id="574789"/>
    <lineage>
        <taxon>Eukaryota</taxon>
        <taxon>Fungi</taxon>
        <taxon>Dikarya</taxon>
        <taxon>Ascomycota</taxon>
        <taxon>Pezizomycotina</taxon>
        <taxon>Dothideomycetes</taxon>
        <taxon>Pleosporomycetidae</taxon>
        <taxon>Mytilinidiales</taxon>
        <taxon>Mytilinidiaceae</taxon>
        <taxon>Mytilinidion</taxon>
    </lineage>
</organism>
<evidence type="ECO:0000313" key="2">
    <source>
        <dbReference type="EMBL" id="KAF2808193.1"/>
    </source>
</evidence>
<reference evidence="2 4" key="1">
    <citation type="journal article" date="2020" name="Stud. Mycol.">
        <title>101 Dothideomycetes genomes: a test case for predicting lifestyles and emergence of pathogens.</title>
        <authorList>
            <person name="Haridas S."/>
            <person name="Albert R."/>
            <person name="Binder M."/>
            <person name="Bloem J."/>
            <person name="Labutti K."/>
            <person name="Salamov A."/>
            <person name="Andreopoulos B."/>
            <person name="Baker S."/>
            <person name="Barry K."/>
            <person name="Bills G."/>
            <person name="Bluhm B."/>
            <person name="Cannon C."/>
            <person name="Castanera R."/>
            <person name="Culley D."/>
            <person name="Daum C."/>
            <person name="Ezra D."/>
            <person name="Gonzalez J."/>
            <person name="Henrissat B."/>
            <person name="Kuo A."/>
            <person name="Liang C."/>
            <person name="Lipzen A."/>
            <person name="Lutzoni F."/>
            <person name="Magnuson J."/>
            <person name="Mondo S."/>
            <person name="Nolan M."/>
            <person name="Ohm R."/>
            <person name="Pangilinan J."/>
            <person name="Park H.-J."/>
            <person name="Ramirez L."/>
            <person name="Alfaro M."/>
            <person name="Sun H."/>
            <person name="Tritt A."/>
            <person name="Yoshinaga Y."/>
            <person name="Zwiers L.-H."/>
            <person name="Turgeon B."/>
            <person name="Goodwin S."/>
            <person name="Spatafora J."/>
            <person name="Crous P."/>
            <person name="Grigoriev I."/>
        </authorList>
    </citation>
    <scope>NUCLEOTIDE SEQUENCE</scope>
    <source>
        <strain evidence="2 4">CBS 304.34</strain>
    </source>
</reference>
<name>A0A6A6YI39_9PEZI</name>
<dbReference type="PANTHER" id="PTHR33112">
    <property type="entry name" value="DOMAIN PROTEIN, PUTATIVE-RELATED"/>
    <property type="match status" value="1"/>
</dbReference>
<reference evidence="4" key="3">
    <citation type="submission" date="2025-04" db="UniProtKB">
        <authorList>
            <consortium name="RefSeq"/>
        </authorList>
    </citation>
    <scope>IDENTIFICATION</scope>
    <source>
        <strain evidence="4">CBS 304.34</strain>
    </source>
</reference>
<dbReference type="InterPro" id="IPR010730">
    <property type="entry name" value="HET"/>
</dbReference>
<keyword evidence="3" id="KW-1185">Reference proteome</keyword>
<dbReference type="AlphaFoldDB" id="A0A6A6YI39"/>
<dbReference type="Pfam" id="PF06985">
    <property type="entry name" value="HET"/>
    <property type="match status" value="1"/>
</dbReference>
<accession>A0A6A6YI39</accession>
<proteinExistence type="predicted"/>
<sequence length="731" mass="81219">MVSICNTCQNLQKPSKAPDGATHEPFRWLKTTLPALRRSATAGCRGCALVLQGILLHHDRLVGVSEDVVHISAESFTAASGKQAQDHLSVELRWLANENDCGEVADDDHHHHDHELTYPDLKLEFYTDQDGQSPFSAIGRGVRISDNFFQDAGLENAKAMIERCVLHHSKCQRRTPSFSPRRVLDVHHHDGSNCIKLHESAICANGTFSEPGEYVTLSHCWGVGQNILRTTTSNLKAHQSSIPWSSLPKTFQEAVAVTRALGFRYLWIDALCIVHDDATDYAEQSLQMAEIYSNSFLTVAATSSPDSTYGCILPKKQPFKVQATDSIGSLYKIYVREQPSHYSFKGQFNEDDHMNDWVIPFNCSDEANKETPLLKRAWGFQERLLSPRVLHFTWSEMILECREAIQCECGRVDDPTYDPRTTDTIKREFANFTENHAPEVLDAKGSSEDAMEGVVHQLASAALTDSIPNNTPSKEEAIQLWSYIVTEYSSRNLTFDRDRLLAITGVAKQFAPVLGGYIAGQWTSSTLNLLWYPSNPSLCRRPHPSSTPVPSWSWASIEGSSIEFDNSTAMDLGCRAVFPSNSERSTSSPGAWSPTSGQAIELSAAMLTEVVLKIDEESNYALMKNNVGVEFTPDVGVPRGDDALASEDTLICVLASMTWRSSIIGLVLKATKSQPQAYRRVGRFECYECDQEGQTDDSESQDAEALLTLWFPEIEDMTQLDEGPLTTLSVV</sequence>
<feature type="domain" description="Heterokaryon incompatibility" evidence="1">
    <location>
        <begin position="214"/>
        <end position="382"/>
    </location>
</feature>
<evidence type="ECO:0000313" key="4">
    <source>
        <dbReference type="RefSeq" id="XP_033575157.1"/>
    </source>
</evidence>
<protein>
    <submittedName>
        <fullName evidence="2 4">HET-domain-containing protein</fullName>
    </submittedName>
</protein>
<reference evidence="4" key="2">
    <citation type="submission" date="2020-04" db="EMBL/GenBank/DDBJ databases">
        <authorList>
            <consortium name="NCBI Genome Project"/>
        </authorList>
    </citation>
    <scope>NUCLEOTIDE SEQUENCE</scope>
    <source>
        <strain evidence="4">CBS 304.34</strain>
    </source>
</reference>
<gene>
    <name evidence="2 4" type="ORF">BDZ99DRAFT_419054</name>
</gene>
<dbReference type="Proteomes" id="UP000504636">
    <property type="component" value="Unplaced"/>
</dbReference>
<dbReference type="OrthoDB" id="5347061at2759"/>
<dbReference type="GeneID" id="54457771"/>